<keyword evidence="1" id="KW-0689">Ribosomal protein</keyword>
<dbReference type="GO" id="GO:0003723">
    <property type="term" value="F:RNA binding"/>
    <property type="evidence" value="ECO:0007669"/>
    <property type="project" value="InterPro"/>
</dbReference>
<dbReference type="Gene3D" id="3.30.1330.30">
    <property type="match status" value="1"/>
</dbReference>
<dbReference type="PANTHER" id="PTHR11449">
    <property type="entry name" value="RIBOSOMAL PROTEIN L30"/>
    <property type="match status" value="1"/>
</dbReference>
<dbReference type="AlphaFoldDB" id="A0AAE3IPA9"/>
<evidence type="ECO:0000313" key="5">
    <source>
        <dbReference type="Proteomes" id="UP001209318"/>
    </source>
</evidence>
<comment type="caution">
    <text evidence="4">The sequence shown here is derived from an EMBL/GenBank/DDBJ whole genome shotgun (WGS) entry which is preliminary data.</text>
</comment>
<dbReference type="InterPro" id="IPR039109">
    <property type="entry name" value="Ribosomal_eL30-like"/>
</dbReference>
<protein>
    <submittedName>
        <fullName evidence="4">YlxQ family RNA-binding protein</fullName>
    </submittedName>
</protein>
<dbReference type="InterPro" id="IPR029064">
    <property type="entry name" value="Ribosomal_eL30-like_sf"/>
</dbReference>
<organism evidence="4 5">
    <name type="scientific">Perspicuibacillus lycopersici</name>
    <dbReference type="NCBI Taxonomy" id="1325689"/>
    <lineage>
        <taxon>Bacteria</taxon>
        <taxon>Bacillati</taxon>
        <taxon>Bacillota</taxon>
        <taxon>Bacilli</taxon>
        <taxon>Bacillales</taxon>
        <taxon>Bacillaceae</taxon>
        <taxon>Perspicuibacillus</taxon>
    </lineage>
</organism>
<dbReference type="RefSeq" id="WP_263071199.1">
    <property type="nucleotide sequence ID" value="NZ_JAOUSF010000001.1"/>
</dbReference>
<keyword evidence="5" id="KW-1185">Reference proteome</keyword>
<dbReference type="InterPro" id="IPR004038">
    <property type="entry name" value="Ribosomal_eL8/eL30/eS12/Gad45"/>
</dbReference>
<name>A0AAE3IPA9_9BACI</name>
<accession>A0AAE3IPA9</accession>
<keyword evidence="2" id="KW-0687">Ribonucleoprotein</keyword>
<reference evidence="4" key="1">
    <citation type="submission" date="2022-10" db="EMBL/GenBank/DDBJ databases">
        <title>Description of Fervidibacillus gen. nov. in the family Fervidibacillaceae fam. nov. with two species, Fervidibacillus albus sp. nov., and Fervidibacillus halotolerans sp. nov., isolated from tidal flat sediments.</title>
        <authorList>
            <person name="Kwon K.K."/>
            <person name="Yang S.-H."/>
        </authorList>
    </citation>
    <scope>NUCLEOTIDE SEQUENCE</scope>
    <source>
        <strain evidence="4">JCM 19140</strain>
    </source>
</reference>
<gene>
    <name evidence="4" type="ORF">OEV98_00645</name>
</gene>
<dbReference type="SUPFAM" id="SSF55315">
    <property type="entry name" value="L30e-like"/>
    <property type="match status" value="1"/>
</dbReference>
<evidence type="ECO:0000259" key="3">
    <source>
        <dbReference type="Pfam" id="PF01248"/>
    </source>
</evidence>
<feature type="domain" description="Ribosomal protein eL8/eL30/eS12/Gadd45" evidence="3">
    <location>
        <begin position="7"/>
        <end position="96"/>
    </location>
</feature>
<sequence length="101" mass="11406">MKKAEKWLSFLGLANRAGKIVTGEELVVKEIQKQRVKLVLIANDASENTMKKIQDKCNYYHVPVKVVSDRYTLGESIGKHARVVIAIMDDGFSKKLLTMLD</sequence>
<evidence type="ECO:0000256" key="2">
    <source>
        <dbReference type="ARBA" id="ARBA00023274"/>
    </source>
</evidence>
<dbReference type="Proteomes" id="UP001209318">
    <property type="component" value="Unassembled WGS sequence"/>
</dbReference>
<proteinExistence type="predicted"/>
<dbReference type="NCBIfam" id="NF005585">
    <property type="entry name" value="PRK07283.1"/>
    <property type="match status" value="1"/>
</dbReference>
<dbReference type="NCBIfam" id="NF005825">
    <property type="entry name" value="PRK07714.1"/>
    <property type="match status" value="1"/>
</dbReference>
<evidence type="ECO:0000256" key="1">
    <source>
        <dbReference type="ARBA" id="ARBA00022980"/>
    </source>
</evidence>
<evidence type="ECO:0000313" key="4">
    <source>
        <dbReference type="EMBL" id="MCU9612065.1"/>
    </source>
</evidence>
<dbReference type="Pfam" id="PF01248">
    <property type="entry name" value="Ribosomal_L7Ae"/>
    <property type="match status" value="1"/>
</dbReference>
<dbReference type="EMBL" id="JAOUSF010000001">
    <property type="protein sequence ID" value="MCU9612065.1"/>
    <property type="molecule type" value="Genomic_DNA"/>
</dbReference>
<dbReference type="GO" id="GO:0005840">
    <property type="term" value="C:ribosome"/>
    <property type="evidence" value="ECO:0007669"/>
    <property type="project" value="UniProtKB-KW"/>
</dbReference>
<dbReference type="GO" id="GO:1990904">
    <property type="term" value="C:ribonucleoprotein complex"/>
    <property type="evidence" value="ECO:0007669"/>
    <property type="project" value="UniProtKB-KW"/>
</dbReference>